<proteinExistence type="predicted"/>
<dbReference type="NCBIfam" id="NF040877">
    <property type="entry name" value="SE1832_fam"/>
    <property type="match status" value="1"/>
</dbReference>
<feature type="coiled-coil region" evidence="1">
    <location>
        <begin position="11"/>
        <end position="38"/>
    </location>
</feature>
<gene>
    <name evidence="2" type="ORF">OE104_13905</name>
</gene>
<dbReference type="RefSeq" id="WP_275417383.1">
    <property type="nucleotide sequence ID" value="NZ_CP106878.1"/>
</dbReference>
<sequence>MKKWVVSTLTKEEILLKMEELKSDYVRIQADVEKATAVGGTVGQGEKVLQTIEEELRTLRKMLEHMSE</sequence>
<keyword evidence="3" id="KW-1185">Reference proteome</keyword>
<evidence type="ECO:0000313" key="3">
    <source>
        <dbReference type="Proteomes" id="UP001164718"/>
    </source>
</evidence>
<dbReference type="Proteomes" id="UP001164718">
    <property type="component" value="Chromosome"/>
</dbReference>
<dbReference type="AlphaFoldDB" id="A0A9E8RXI8"/>
<evidence type="ECO:0000313" key="2">
    <source>
        <dbReference type="EMBL" id="WAA09602.1"/>
    </source>
</evidence>
<protein>
    <submittedName>
        <fullName evidence="2">SE1832 family protein</fullName>
    </submittedName>
</protein>
<dbReference type="EMBL" id="CP106878">
    <property type="protein sequence ID" value="WAA09602.1"/>
    <property type="molecule type" value="Genomic_DNA"/>
</dbReference>
<dbReference type="KEGG" id="faf:OE104_13905"/>
<keyword evidence="1" id="KW-0175">Coiled coil</keyword>
<organism evidence="2 3">
    <name type="scientific">Fervidibacillus albus</name>
    <dbReference type="NCBI Taxonomy" id="2980026"/>
    <lineage>
        <taxon>Bacteria</taxon>
        <taxon>Bacillati</taxon>
        <taxon>Bacillota</taxon>
        <taxon>Bacilli</taxon>
        <taxon>Bacillales</taxon>
        <taxon>Bacillaceae</taxon>
        <taxon>Fervidibacillus</taxon>
    </lineage>
</organism>
<name>A0A9E8RXI8_9BACI</name>
<accession>A0A9E8RXI8</accession>
<evidence type="ECO:0000256" key="1">
    <source>
        <dbReference type="SAM" id="Coils"/>
    </source>
</evidence>
<dbReference type="InterPro" id="IPR048062">
    <property type="entry name" value="SE1832-like"/>
</dbReference>
<reference evidence="2" key="1">
    <citation type="submission" date="2022-09" db="EMBL/GenBank/DDBJ databases">
        <title>Complete Genomes of Fervidibacillus albus and Fervidibacillus halotolerans isolated from tidal flat sediments.</title>
        <authorList>
            <person name="Kwon K.K."/>
            <person name="Yang S.-H."/>
            <person name="Park M.J."/>
            <person name="Oh H.-M."/>
        </authorList>
    </citation>
    <scope>NUCLEOTIDE SEQUENCE</scope>
    <source>
        <strain evidence="2">MEBiC13591</strain>
    </source>
</reference>